<proteinExistence type="inferred from homology"/>
<keyword evidence="5 10" id="KW-0276">Fatty acid metabolism</keyword>
<evidence type="ECO:0000256" key="10">
    <source>
        <dbReference type="RuleBase" id="RU361115"/>
    </source>
</evidence>
<feature type="transmembrane region" description="Helical" evidence="10">
    <location>
        <begin position="33"/>
        <end position="55"/>
    </location>
</feature>
<evidence type="ECO:0000256" key="4">
    <source>
        <dbReference type="ARBA" id="ARBA00022692"/>
    </source>
</evidence>
<dbReference type="Pfam" id="PF01151">
    <property type="entry name" value="ELO"/>
    <property type="match status" value="1"/>
</dbReference>
<keyword evidence="2 10" id="KW-0444">Lipid biosynthesis</keyword>
<keyword evidence="13" id="KW-1185">Reference proteome</keyword>
<evidence type="ECO:0000256" key="8">
    <source>
        <dbReference type="ARBA" id="ARBA00023136"/>
    </source>
</evidence>
<comment type="subcellular location">
    <subcellularLocation>
        <location evidence="1">Membrane</location>
        <topology evidence="1">Multi-pass membrane protein</topology>
    </subcellularLocation>
</comment>
<feature type="transmembrane region" description="Helical" evidence="10">
    <location>
        <begin position="228"/>
        <end position="246"/>
    </location>
</feature>
<dbReference type="EC" id="2.3.1.199" evidence="10"/>
<gene>
    <name evidence="12" type="ORF">AFUS01_LOCUS31902</name>
</gene>
<dbReference type="AlphaFoldDB" id="A0A8J2KX50"/>
<feature type="transmembrane region" description="Helical" evidence="10">
    <location>
        <begin position="200"/>
        <end position="222"/>
    </location>
</feature>
<protein>
    <recommendedName>
        <fullName evidence="10">Elongation of very long chain fatty acids protein</fullName>
        <ecNumber evidence="10">2.3.1.199</ecNumber>
    </recommendedName>
    <alternativeName>
        <fullName evidence="10">Very-long-chain 3-oxoacyl-CoA synthase</fullName>
    </alternativeName>
</protein>
<organism evidence="12 13">
    <name type="scientific">Allacma fusca</name>
    <dbReference type="NCBI Taxonomy" id="39272"/>
    <lineage>
        <taxon>Eukaryota</taxon>
        <taxon>Metazoa</taxon>
        <taxon>Ecdysozoa</taxon>
        <taxon>Arthropoda</taxon>
        <taxon>Hexapoda</taxon>
        <taxon>Collembola</taxon>
        <taxon>Symphypleona</taxon>
        <taxon>Sminthuridae</taxon>
        <taxon>Allacma</taxon>
    </lineage>
</organism>
<feature type="transmembrane region" description="Helical" evidence="10">
    <location>
        <begin position="171"/>
        <end position="188"/>
    </location>
</feature>
<evidence type="ECO:0000256" key="1">
    <source>
        <dbReference type="ARBA" id="ARBA00004141"/>
    </source>
</evidence>
<feature type="region of interest" description="Disordered" evidence="11">
    <location>
        <begin position="261"/>
        <end position="298"/>
    </location>
</feature>
<comment type="similarity">
    <text evidence="10">Belongs to the ELO family.</text>
</comment>
<dbReference type="InterPro" id="IPR002076">
    <property type="entry name" value="ELO_fam"/>
</dbReference>
<evidence type="ECO:0000256" key="3">
    <source>
        <dbReference type="ARBA" id="ARBA00022679"/>
    </source>
</evidence>
<feature type="compositionally biased region" description="Polar residues" evidence="11">
    <location>
        <begin position="283"/>
        <end position="298"/>
    </location>
</feature>
<dbReference type="GO" id="GO:0042761">
    <property type="term" value="P:very long-chain fatty acid biosynthetic process"/>
    <property type="evidence" value="ECO:0007669"/>
    <property type="project" value="TreeGrafter"/>
</dbReference>
<evidence type="ECO:0000256" key="11">
    <source>
        <dbReference type="SAM" id="MobiDB-lite"/>
    </source>
</evidence>
<name>A0A8J2KX50_9HEXA</name>
<feature type="transmembrane region" description="Helical" evidence="10">
    <location>
        <begin position="113"/>
        <end position="135"/>
    </location>
</feature>
<keyword evidence="4 10" id="KW-0812">Transmembrane</keyword>
<dbReference type="OrthoDB" id="434092at2759"/>
<dbReference type="GO" id="GO:0009922">
    <property type="term" value="F:fatty acid elongase activity"/>
    <property type="evidence" value="ECO:0007669"/>
    <property type="project" value="UniProtKB-EC"/>
</dbReference>
<evidence type="ECO:0000313" key="12">
    <source>
        <dbReference type="EMBL" id="CAG7821571.1"/>
    </source>
</evidence>
<keyword evidence="7 10" id="KW-0443">Lipid metabolism</keyword>
<sequence>MASVVLERVLNVIVLGPGYPDARTQDLFLMSSFWNVTILIVSYLFVIYWVGPAFMSRFSEPLDTYSYLVWHNLFLVIANALFGLSLLACLVYSNQNLLCEPVRQGDVASDLIAYLMYALLLLKIFELGDAFALVCKKLDPPFILIFHHVTIVAVVWVGVKYGPGGSATFPTLLNSLIHVLIYLHFKYGRRHLSQQQSRKIFILIYFVQFIVVTFLSGSAMYYKCGYPDWVAAVSILYNITLMLVYVRSVWSLWCTVRPVEYPSSSSSSSSESEDEIVLEHGKASTTTNKSTPHNNKKK</sequence>
<dbReference type="GO" id="GO:0034625">
    <property type="term" value="P:fatty acid elongation, monounsaturated fatty acid"/>
    <property type="evidence" value="ECO:0007669"/>
    <property type="project" value="TreeGrafter"/>
</dbReference>
<comment type="catalytic activity">
    <reaction evidence="10">
        <text>a very-long-chain acyl-CoA + malonyl-CoA + H(+) = a very-long-chain 3-oxoacyl-CoA + CO2 + CoA</text>
        <dbReference type="Rhea" id="RHEA:32727"/>
        <dbReference type="ChEBI" id="CHEBI:15378"/>
        <dbReference type="ChEBI" id="CHEBI:16526"/>
        <dbReference type="ChEBI" id="CHEBI:57287"/>
        <dbReference type="ChEBI" id="CHEBI:57384"/>
        <dbReference type="ChEBI" id="CHEBI:90725"/>
        <dbReference type="ChEBI" id="CHEBI:90736"/>
        <dbReference type="EC" id="2.3.1.199"/>
    </reaction>
</comment>
<dbReference type="PANTHER" id="PTHR11157">
    <property type="entry name" value="FATTY ACID ACYL TRANSFERASE-RELATED"/>
    <property type="match status" value="1"/>
</dbReference>
<dbReference type="EMBL" id="CAJVCH010515489">
    <property type="protein sequence ID" value="CAG7821571.1"/>
    <property type="molecule type" value="Genomic_DNA"/>
</dbReference>
<keyword evidence="3 10" id="KW-0808">Transferase</keyword>
<dbReference type="GO" id="GO:0030148">
    <property type="term" value="P:sphingolipid biosynthetic process"/>
    <property type="evidence" value="ECO:0007669"/>
    <property type="project" value="TreeGrafter"/>
</dbReference>
<dbReference type="GO" id="GO:0005789">
    <property type="term" value="C:endoplasmic reticulum membrane"/>
    <property type="evidence" value="ECO:0007669"/>
    <property type="project" value="TreeGrafter"/>
</dbReference>
<keyword evidence="6 10" id="KW-1133">Transmembrane helix</keyword>
<keyword evidence="8 10" id="KW-0472">Membrane</keyword>
<evidence type="ECO:0000256" key="7">
    <source>
        <dbReference type="ARBA" id="ARBA00023098"/>
    </source>
</evidence>
<dbReference type="Proteomes" id="UP000708208">
    <property type="component" value="Unassembled WGS sequence"/>
</dbReference>
<dbReference type="GO" id="GO:0019367">
    <property type="term" value="P:fatty acid elongation, saturated fatty acid"/>
    <property type="evidence" value="ECO:0007669"/>
    <property type="project" value="TreeGrafter"/>
</dbReference>
<evidence type="ECO:0000313" key="13">
    <source>
        <dbReference type="Proteomes" id="UP000708208"/>
    </source>
</evidence>
<evidence type="ECO:0000256" key="5">
    <source>
        <dbReference type="ARBA" id="ARBA00022832"/>
    </source>
</evidence>
<evidence type="ECO:0000256" key="2">
    <source>
        <dbReference type="ARBA" id="ARBA00022516"/>
    </source>
</evidence>
<accession>A0A8J2KX50</accession>
<reference evidence="12" key="1">
    <citation type="submission" date="2021-06" db="EMBL/GenBank/DDBJ databases">
        <authorList>
            <person name="Hodson N. C."/>
            <person name="Mongue J. A."/>
            <person name="Jaron S. K."/>
        </authorList>
    </citation>
    <scope>NUCLEOTIDE SEQUENCE</scope>
</reference>
<comment type="caution">
    <text evidence="12">The sequence shown here is derived from an EMBL/GenBank/DDBJ whole genome shotgun (WGS) entry which is preliminary data.</text>
</comment>
<evidence type="ECO:0000256" key="9">
    <source>
        <dbReference type="ARBA" id="ARBA00023160"/>
    </source>
</evidence>
<dbReference type="GO" id="GO:0034626">
    <property type="term" value="P:fatty acid elongation, polyunsaturated fatty acid"/>
    <property type="evidence" value="ECO:0007669"/>
    <property type="project" value="TreeGrafter"/>
</dbReference>
<keyword evidence="9 10" id="KW-0275">Fatty acid biosynthesis</keyword>
<feature type="transmembrane region" description="Helical" evidence="10">
    <location>
        <begin position="142"/>
        <end position="159"/>
    </location>
</feature>
<evidence type="ECO:0000256" key="6">
    <source>
        <dbReference type="ARBA" id="ARBA00022989"/>
    </source>
</evidence>
<feature type="transmembrane region" description="Helical" evidence="10">
    <location>
        <begin position="67"/>
        <end position="93"/>
    </location>
</feature>